<dbReference type="SUPFAM" id="SSF48334">
    <property type="entry name" value="DNA repair protein MutS, domain III"/>
    <property type="match status" value="1"/>
</dbReference>
<dbReference type="SUPFAM" id="SSF52540">
    <property type="entry name" value="P-loop containing nucleoside triphosphate hydrolases"/>
    <property type="match status" value="1"/>
</dbReference>
<keyword evidence="4 9" id="KW-0255">Endonuclease</keyword>
<dbReference type="GO" id="GO:0019843">
    <property type="term" value="F:rRNA binding"/>
    <property type="evidence" value="ECO:0007669"/>
    <property type="project" value="UniProtKB-UniRule"/>
</dbReference>
<dbReference type="EC" id="3.6.4.-" evidence="9"/>
<dbReference type="InterPro" id="IPR007696">
    <property type="entry name" value="DNA_mismatch_repair_MutS_core"/>
</dbReference>
<evidence type="ECO:0000256" key="1">
    <source>
        <dbReference type="ARBA" id="ARBA00022722"/>
    </source>
</evidence>
<dbReference type="OrthoDB" id="9808166at2"/>
<dbReference type="GO" id="GO:0140664">
    <property type="term" value="F:ATP-dependent DNA damage sensor activity"/>
    <property type="evidence" value="ECO:0007669"/>
    <property type="project" value="InterPro"/>
</dbReference>
<evidence type="ECO:0000313" key="12">
    <source>
        <dbReference type="EMBL" id="AYG00698.1"/>
    </source>
</evidence>
<dbReference type="SMART" id="SM00533">
    <property type="entry name" value="MUTSd"/>
    <property type="match status" value="1"/>
</dbReference>
<dbReference type="GO" id="GO:0045910">
    <property type="term" value="P:negative regulation of DNA recombination"/>
    <property type="evidence" value="ECO:0007669"/>
    <property type="project" value="InterPro"/>
</dbReference>
<dbReference type="InterPro" id="IPR045076">
    <property type="entry name" value="MutS"/>
</dbReference>
<gene>
    <name evidence="9" type="primary">mutS2</name>
    <name evidence="9" type="synonym">rqcU</name>
    <name evidence="12" type="ORF">D7I46_06090</name>
</gene>
<dbReference type="GO" id="GO:0005524">
    <property type="term" value="F:ATP binding"/>
    <property type="evidence" value="ECO:0007669"/>
    <property type="project" value="UniProtKB-UniRule"/>
</dbReference>
<comment type="function">
    <text evidence="9">Acts as a ribosome collision sensor, splitting the ribosome into its 2 subunits. Detects stalled/collided 70S ribosomes which it binds and splits by an ATP-hydrolysis driven conformational change. Acts upstream of the ribosome quality control system (RQC), a ribosome-associated complex that mediates the extraction of incompletely synthesized nascent chains from stalled ribosomes and their subsequent degradation. Probably generates substrates for RQC.</text>
</comment>
<dbReference type="CDD" id="cd03280">
    <property type="entry name" value="ABC_MutS2"/>
    <property type="match status" value="1"/>
</dbReference>
<sequence>MNKKILKILEYDKVKSQFLNDLTTAQGKEELTELLPLTDQNKIQLLFDELSDFRILTQENGLLNLSKTTDLTEILRRLELDGELNGKEFVEIKKLVQLGVNIARYFDAAENVEIPTLQLTLDKVVDLSVLTKKLEIFDNAGSLYDNASSDLLRIRGAIKRYQSDIRKIMQEMLTKNLSVLTENVITIRNDRQVLPVKAENKNKIPGVVHDMSASGQTLYIEPNVVVALNNNLNQKRIEEKNEISRLYRELSAELKPYTTEIRQNAWLVGHIDLTRAKYLYLTKHKATIPTLTEEKDITLFEARHPLIDSNTVVANDIKFSADLNTIVITGPNTGGKTITLKTVGLLSALAQSGLPILAGEGSRVHLFDEIFADIGDEQSIEQSLSTFSSHMTNIVHILEKADDNSLVLFDELGAGTDPKEGAALAIAILEQLRRAGIKTIASTHYPELKAYGVETDSVINASMEFDIDKMQPTYHLQLGVPGRSNALEISRRLGLSAEIIKEASSQISDEEHDVNHMIQSLEEKTREVIKSANHIKKVERENIALHRDLTRVYNQINREREMELEKAHKEAQELVKKASLEAQEILKNLNDKATLKPHEIIAARAELEALAPTIDFSQNKVLKKAKAKRGLKQGAEVNVMSFGQRGKLIRLEKDGRWTVQMGSITTKLAESQFEVIETEEQKQAKTKNITKKVSSKVKAQLDLRGLRYEEAELELDNYIDQALLANLMQITIVHGIGTGVIREMVQKKLQKNRHIKSYEYAPINAGGSGATIAILK</sequence>
<evidence type="ECO:0000259" key="11">
    <source>
        <dbReference type="PROSITE" id="PS50828"/>
    </source>
</evidence>
<dbReference type="InterPro" id="IPR005747">
    <property type="entry name" value="MutS2"/>
</dbReference>
<dbReference type="InterPro" id="IPR000432">
    <property type="entry name" value="DNA_mismatch_repair_MutS_C"/>
</dbReference>
<dbReference type="PROSITE" id="PS00486">
    <property type="entry name" value="DNA_MISMATCH_REPAIR_2"/>
    <property type="match status" value="1"/>
</dbReference>
<dbReference type="Gene3D" id="3.40.50.300">
    <property type="entry name" value="P-loop containing nucleotide triphosphate hydrolases"/>
    <property type="match status" value="1"/>
</dbReference>
<dbReference type="KEGG" id="lact:D7I46_06090"/>
<dbReference type="InterPro" id="IPR036187">
    <property type="entry name" value="DNA_mismatch_repair_MutS_sf"/>
</dbReference>
<dbReference type="Pfam" id="PF01713">
    <property type="entry name" value="Smr"/>
    <property type="match status" value="1"/>
</dbReference>
<dbReference type="InterPro" id="IPR002625">
    <property type="entry name" value="Smr_dom"/>
</dbReference>
<dbReference type="GO" id="GO:0006298">
    <property type="term" value="P:mismatch repair"/>
    <property type="evidence" value="ECO:0007669"/>
    <property type="project" value="InterPro"/>
</dbReference>
<dbReference type="RefSeq" id="WP_120772086.1">
    <property type="nucleotide sequence ID" value="NZ_CP032627.1"/>
</dbReference>
<keyword evidence="3 9" id="KW-0547">Nucleotide-binding</keyword>
<dbReference type="SMART" id="SM00534">
    <property type="entry name" value="MUTSac"/>
    <property type="match status" value="1"/>
</dbReference>
<feature type="binding site" evidence="9">
    <location>
        <begin position="330"/>
        <end position="337"/>
    </location>
    <ligand>
        <name>ATP</name>
        <dbReference type="ChEBI" id="CHEBI:30616"/>
    </ligand>
</feature>
<evidence type="ECO:0000256" key="6">
    <source>
        <dbReference type="ARBA" id="ARBA00022840"/>
    </source>
</evidence>
<dbReference type="InterPro" id="IPR036063">
    <property type="entry name" value="Smr_dom_sf"/>
</dbReference>
<reference evidence="12 13" key="1">
    <citation type="submission" date="2018-09" db="EMBL/GenBank/DDBJ databases">
        <title>Genome sequencing of strain 1JSPR-7.</title>
        <authorList>
            <person name="Heo J."/>
            <person name="Kim S.-J."/>
            <person name="Kwon S.-W."/>
        </authorList>
    </citation>
    <scope>NUCLEOTIDE SEQUENCE [LARGE SCALE GENOMIC DNA]</scope>
    <source>
        <strain evidence="12 13">1JSPR-7</strain>
    </source>
</reference>
<dbReference type="GO" id="GO:0004519">
    <property type="term" value="F:endonuclease activity"/>
    <property type="evidence" value="ECO:0007669"/>
    <property type="project" value="UniProtKB-UniRule"/>
</dbReference>
<dbReference type="GO" id="GO:0030983">
    <property type="term" value="F:mismatched DNA binding"/>
    <property type="evidence" value="ECO:0007669"/>
    <property type="project" value="InterPro"/>
</dbReference>
<name>A0A387BDV1_9LACT</name>
<dbReference type="EC" id="3.1.-.-" evidence="9"/>
<dbReference type="InterPro" id="IPR027417">
    <property type="entry name" value="P-loop_NTPase"/>
</dbReference>
<dbReference type="GO" id="GO:0043023">
    <property type="term" value="F:ribosomal large subunit binding"/>
    <property type="evidence" value="ECO:0007669"/>
    <property type="project" value="UniProtKB-UniRule"/>
</dbReference>
<keyword evidence="10" id="KW-0175">Coiled coil</keyword>
<dbReference type="PIRSF" id="PIRSF005814">
    <property type="entry name" value="MutS_YshD"/>
    <property type="match status" value="1"/>
</dbReference>
<organism evidence="12 13">
    <name type="scientific">Lactococcus allomyrinae</name>
    <dbReference type="NCBI Taxonomy" id="2419773"/>
    <lineage>
        <taxon>Bacteria</taxon>
        <taxon>Bacillati</taxon>
        <taxon>Bacillota</taxon>
        <taxon>Bacilli</taxon>
        <taxon>Lactobacillales</taxon>
        <taxon>Streptococcaceae</taxon>
        <taxon>Lactococcus</taxon>
    </lineage>
</organism>
<dbReference type="Proteomes" id="UP000269374">
    <property type="component" value="Chromosome"/>
</dbReference>
<dbReference type="PANTHER" id="PTHR48466:SF2">
    <property type="entry name" value="OS10G0509000 PROTEIN"/>
    <property type="match status" value="1"/>
</dbReference>
<keyword evidence="13" id="KW-1185">Reference proteome</keyword>
<comment type="function">
    <text evidence="9">Endonuclease that is involved in the suppression of homologous recombination and thus may have a key role in the control of bacterial genetic diversity.</text>
</comment>
<dbReference type="SUPFAM" id="SSF160443">
    <property type="entry name" value="SMR domain-like"/>
    <property type="match status" value="1"/>
</dbReference>
<evidence type="ECO:0000256" key="8">
    <source>
        <dbReference type="ARBA" id="ARBA00023125"/>
    </source>
</evidence>
<dbReference type="GO" id="GO:0016887">
    <property type="term" value="F:ATP hydrolysis activity"/>
    <property type="evidence" value="ECO:0007669"/>
    <property type="project" value="InterPro"/>
</dbReference>
<evidence type="ECO:0000313" key="13">
    <source>
        <dbReference type="Proteomes" id="UP000269374"/>
    </source>
</evidence>
<comment type="similarity">
    <text evidence="9">Belongs to the DNA mismatch repair MutS family. MutS2 subfamily.</text>
</comment>
<evidence type="ECO:0000256" key="2">
    <source>
        <dbReference type="ARBA" id="ARBA00022730"/>
    </source>
</evidence>
<dbReference type="Pfam" id="PF00488">
    <property type="entry name" value="MutS_V"/>
    <property type="match status" value="1"/>
</dbReference>
<evidence type="ECO:0000256" key="4">
    <source>
        <dbReference type="ARBA" id="ARBA00022759"/>
    </source>
</evidence>
<feature type="coiled-coil region" evidence="10">
    <location>
        <begin position="521"/>
        <end position="588"/>
    </location>
</feature>
<keyword evidence="5 9" id="KW-0378">Hydrolase</keyword>
<evidence type="ECO:0000256" key="5">
    <source>
        <dbReference type="ARBA" id="ARBA00022801"/>
    </source>
</evidence>
<dbReference type="EMBL" id="CP032627">
    <property type="protein sequence ID" value="AYG00698.1"/>
    <property type="molecule type" value="Genomic_DNA"/>
</dbReference>
<dbReference type="InterPro" id="IPR046893">
    <property type="entry name" value="MSSS"/>
</dbReference>
<dbReference type="AlphaFoldDB" id="A0A387BDV1"/>
<keyword evidence="2 9" id="KW-0699">rRNA-binding</keyword>
<dbReference type="HAMAP" id="MF_00092">
    <property type="entry name" value="MutS2"/>
    <property type="match status" value="1"/>
</dbReference>
<keyword evidence="1 9" id="KW-0540">Nuclease</keyword>
<dbReference type="FunFam" id="3.40.50.300:FF:000830">
    <property type="entry name" value="Endonuclease MutS2"/>
    <property type="match status" value="1"/>
</dbReference>
<keyword evidence="8 9" id="KW-0238">DNA-binding</keyword>
<evidence type="ECO:0000256" key="7">
    <source>
        <dbReference type="ARBA" id="ARBA00022884"/>
    </source>
</evidence>
<dbReference type="SMART" id="SM00463">
    <property type="entry name" value="SMR"/>
    <property type="match status" value="1"/>
</dbReference>
<protein>
    <recommendedName>
        <fullName evidence="9">Endonuclease MutS2</fullName>
        <ecNumber evidence="9">3.1.-.-</ecNumber>
    </recommendedName>
    <alternativeName>
        <fullName evidence="9">Ribosome-associated protein quality control-upstream factor</fullName>
        <shortName evidence="9">RQC-upstream factor</shortName>
        <shortName evidence="9">RqcU</shortName>
        <ecNumber evidence="9">3.6.4.-</ecNumber>
    </alternativeName>
</protein>
<keyword evidence="6 9" id="KW-0067">ATP-binding</keyword>
<dbReference type="NCBIfam" id="TIGR01069">
    <property type="entry name" value="mutS2"/>
    <property type="match status" value="1"/>
</dbReference>
<keyword evidence="7 9" id="KW-0694">RNA-binding</keyword>
<dbReference type="PROSITE" id="PS50828">
    <property type="entry name" value="SMR"/>
    <property type="match status" value="1"/>
</dbReference>
<evidence type="ECO:0000256" key="9">
    <source>
        <dbReference type="HAMAP-Rule" id="MF_00092"/>
    </source>
</evidence>
<dbReference type="Gene3D" id="3.30.1370.110">
    <property type="match status" value="1"/>
</dbReference>
<feature type="domain" description="Smr" evidence="11">
    <location>
        <begin position="701"/>
        <end position="776"/>
    </location>
</feature>
<proteinExistence type="inferred from homology"/>
<accession>A0A387BDV1</accession>
<dbReference type="Pfam" id="PF20297">
    <property type="entry name" value="MSSS"/>
    <property type="match status" value="1"/>
</dbReference>
<evidence type="ECO:0000256" key="3">
    <source>
        <dbReference type="ARBA" id="ARBA00022741"/>
    </source>
</evidence>
<evidence type="ECO:0000256" key="10">
    <source>
        <dbReference type="SAM" id="Coils"/>
    </source>
</evidence>
<comment type="subunit">
    <text evidence="9">Homodimer. Binds to stalled ribosomes, contacting rRNA.</text>
</comment>
<dbReference type="PANTHER" id="PTHR48466">
    <property type="entry name" value="OS10G0509000 PROTEIN-RELATED"/>
    <property type="match status" value="1"/>
</dbReference>
<dbReference type="GO" id="GO:0072344">
    <property type="term" value="P:rescue of stalled ribosome"/>
    <property type="evidence" value="ECO:0007669"/>
    <property type="project" value="UniProtKB-UniRule"/>
</dbReference>